<dbReference type="GO" id="GO:0006635">
    <property type="term" value="P:fatty acid beta-oxidation"/>
    <property type="evidence" value="ECO:0000318"/>
    <property type="project" value="GO_Central"/>
</dbReference>
<dbReference type="Pfam" id="PF13561">
    <property type="entry name" value="adh_short_C2"/>
    <property type="match status" value="1"/>
</dbReference>
<dbReference type="PANTHER" id="PTHR43658:SF8">
    <property type="entry name" value="17-BETA-HYDROXYSTEROID DEHYDROGENASE 14-RELATED"/>
    <property type="match status" value="1"/>
</dbReference>
<dbReference type="AlphaFoldDB" id="E9GNG9"/>
<dbReference type="OMA" id="GKAMTKY"/>
<dbReference type="HOGENOM" id="CLU_010194_1_2_1"/>
<dbReference type="Proteomes" id="UP000000305">
    <property type="component" value="Unassembled WGS sequence"/>
</dbReference>
<dbReference type="OrthoDB" id="1888931at2759"/>
<dbReference type="KEGG" id="dpx:DAPPUDRAFT_305017"/>
<name>E9GNG9_DAPPU</name>
<dbReference type="STRING" id="6669.E9GNG9"/>
<sequence length="310" mass="33167">MPNSFEMQCAPQSKHFKSIKRPMFAPGTFDGKVAFVTGGGTGLGKCVAMYLSILGAKVAIASRKLPVLQKTAEEISSTSGNRVLAVQLDVRDPTSVKQAVDICQNEFGVPNIVINNAAGNFVAPTERLSSNAWKTVIDIVLNGSANVTLDIGKRLIQAGKGAVFLAVTTPYTTHGSGFVCPSASAKAGVEAMSKSLAAEWGRYGMRFNCLSPGPFETEGAFSRLDPTGQFRSMLKDQIPVGRMGDVEEVANLALYMTSDFSSWLNGAVIQLDGGKLPFTAGDFNGLVKVDDEQWNIMEEIIRSSNKKSKL</sequence>
<dbReference type="EMBL" id="GL732554">
    <property type="protein sequence ID" value="EFX79031.1"/>
    <property type="molecule type" value="Genomic_DNA"/>
</dbReference>
<dbReference type="eggNOG" id="KOG0725">
    <property type="taxonomic scope" value="Eukaryota"/>
</dbReference>
<dbReference type="Gene3D" id="3.40.50.720">
    <property type="entry name" value="NAD(P)-binding Rossmann-like Domain"/>
    <property type="match status" value="1"/>
</dbReference>
<reference evidence="2 3" key="1">
    <citation type="journal article" date="2011" name="Science">
        <title>The ecoresponsive genome of Daphnia pulex.</title>
        <authorList>
            <person name="Colbourne J.K."/>
            <person name="Pfrender M.E."/>
            <person name="Gilbert D."/>
            <person name="Thomas W.K."/>
            <person name="Tucker A."/>
            <person name="Oakley T.H."/>
            <person name="Tokishita S."/>
            <person name="Aerts A."/>
            <person name="Arnold G.J."/>
            <person name="Basu M.K."/>
            <person name="Bauer D.J."/>
            <person name="Caceres C.E."/>
            <person name="Carmel L."/>
            <person name="Casola C."/>
            <person name="Choi J.H."/>
            <person name="Detter J.C."/>
            <person name="Dong Q."/>
            <person name="Dusheyko S."/>
            <person name="Eads B.D."/>
            <person name="Frohlich T."/>
            <person name="Geiler-Samerotte K.A."/>
            <person name="Gerlach D."/>
            <person name="Hatcher P."/>
            <person name="Jogdeo S."/>
            <person name="Krijgsveld J."/>
            <person name="Kriventseva E.V."/>
            <person name="Kultz D."/>
            <person name="Laforsch C."/>
            <person name="Lindquist E."/>
            <person name="Lopez J."/>
            <person name="Manak J.R."/>
            <person name="Muller J."/>
            <person name="Pangilinan J."/>
            <person name="Patwardhan R.P."/>
            <person name="Pitluck S."/>
            <person name="Pritham E.J."/>
            <person name="Rechtsteiner A."/>
            <person name="Rho M."/>
            <person name="Rogozin I.B."/>
            <person name="Sakarya O."/>
            <person name="Salamov A."/>
            <person name="Schaack S."/>
            <person name="Shapiro H."/>
            <person name="Shiga Y."/>
            <person name="Skalitzky C."/>
            <person name="Smith Z."/>
            <person name="Souvorov A."/>
            <person name="Sung W."/>
            <person name="Tang Z."/>
            <person name="Tsuchiya D."/>
            <person name="Tu H."/>
            <person name="Vos H."/>
            <person name="Wang M."/>
            <person name="Wolf Y.I."/>
            <person name="Yamagata H."/>
            <person name="Yamada T."/>
            <person name="Ye Y."/>
            <person name="Shaw J.R."/>
            <person name="Andrews J."/>
            <person name="Crease T.J."/>
            <person name="Tang H."/>
            <person name="Lucas S.M."/>
            <person name="Robertson H.M."/>
            <person name="Bork P."/>
            <person name="Koonin E.V."/>
            <person name="Zdobnov E.M."/>
            <person name="Grigoriev I.V."/>
            <person name="Lynch M."/>
            <person name="Boore J.L."/>
        </authorList>
    </citation>
    <scope>NUCLEOTIDE SEQUENCE [LARGE SCALE GENOMIC DNA]</scope>
</reference>
<dbReference type="InterPro" id="IPR036291">
    <property type="entry name" value="NAD(P)-bd_dom_sf"/>
</dbReference>
<dbReference type="SUPFAM" id="SSF51735">
    <property type="entry name" value="NAD(P)-binding Rossmann-fold domains"/>
    <property type="match status" value="1"/>
</dbReference>
<keyword evidence="1" id="KW-0560">Oxidoreductase</keyword>
<dbReference type="InParanoid" id="E9GNG9"/>
<dbReference type="PRINTS" id="PR00081">
    <property type="entry name" value="GDHRDH"/>
</dbReference>
<evidence type="ECO:0000313" key="2">
    <source>
        <dbReference type="EMBL" id="EFX79031.1"/>
    </source>
</evidence>
<dbReference type="InterPro" id="IPR002347">
    <property type="entry name" value="SDR_fam"/>
</dbReference>
<gene>
    <name evidence="2" type="ORF">DAPPUDRAFT_305017</name>
</gene>
<dbReference type="CDD" id="cd05369">
    <property type="entry name" value="TER_DECR_SDR_a"/>
    <property type="match status" value="1"/>
</dbReference>
<keyword evidence="3" id="KW-1185">Reference proteome</keyword>
<accession>E9GNG9</accession>
<dbReference type="GO" id="GO:0005739">
    <property type="term" value="C:mitochondrion"/>
    <property type="evidence" value="ECO:0000318"/>
    <property type="project" value="GO_Central"/>
</dbReference>
<evidence type="ECO:0000313" key="3">
    <source>
        <dbReference type="Proteomes" id="UP000000305"/>
    </source>
</evidence>
<proteinExistence type="predicted"/>
<evidence type="ECO:0008006" key="4">
    <source>
        <dbReference type="Google" id="ProtNLM"/>
    </source>
</evidence>
<dbReference type="GO" id="GO:0008670">
    <property type="term" value="F:2,4-dienoyl-CoA reductase (NADPH) activity"/>
    <property type="evidence" value="ECO:0000318"/>
    <property type="project" value="GO_Central"/>
</dbReference>
<evidence type="ECO:0000256" key="1">
    <source>
        <dbReference type="ARBA" id="ARBA00023002"/>
    </source>
</evidence>
<dbReference type="PANTHER" id="PTHR43658">
    <property type="entry name" value="SHORT-CHAIN DEHYDROGENASE/REDUCTASE"/>
    <property type="match status" value="1"/>
</dbReference>
<protein>
    <recommendedName>
        <fullName evidence="4">2,4-dienoyl-CoA reductase</fullName>
    </recommendedName>
</protein>
<dbReference type="PhylomeDB" id="E9GNG9"/>
<organism evidence="2 3">
    <name type="scientific">Daphnia pulex</name>
    <name type="common">Water flea</name>
    <dbReference type="NCBI Taxonomy" id="6669"/>
    <lineage>
        <taxon>Eukaryota</taxon>
        <taxon>Metazoa</taxon>
        <taxon>Ecdysozoa</taxon>
        <taxon>Arthropoda</taxon>
        <taxon>Crustacea</taxon>
        <taxon>Branchiopoda</taxon>
        <taxon>Diplostraca</taxon>
        <taxon>Cladocera</taxon>
        <taxon>Anomopoda</taxon>
        <taxon>Daphniidae</taxon>
        <taxon>Daphnia</taxon>
    </lineage>
</organism>